<gene>
    <name evidence="7" type="ORF">GCM10025866_28350</name>
</gene>
<keyword evidence="3 5" id="KW-1133">Transmembrane helix</keyword>
<accession>A0ABM8GF18</accession>
<evidence type="ECO:0000313" key="8">
    <source>
        <dbReference type="Proteomes" id="UP001321498"/>
    </source>
</evidence>
<sequence length="99" mass="11229">MPQTLALPYPAAPLKFYPTQQDHPFDTWLPSVSTGRAYALMLFSLVGVFGIQHFYLGKPVKGTIWLLTFGVFGLGFLVDLVTMHWQVKQINRWHSVGVH</sequence>
<comment type="subcellular location">
    <subcellularLocation>
        <location evidence="1">Membrane</location>
        <topology evidence="1">Multi-pass membrane protein</topology>
    </subcellularLocation>
</comment>
<evidence type="ECO:0000313" key="7">
    <source>
        <dbReference type="EMBL" id="BDZ46926.1"/>
    </source>
</evidence>
<evidence type="ECO:0000256" key="2">
    <source>
        <dbReference type="ARBA" id="ARBA00022692"/>
    </source>
</evidence>
<dbReference type="Proteomes" id="UP001321498">
    <property type="component" value="Chromosome"/>
</dbReference>
<dbReference type="EMBL" id="AP027731">
    <property type="protein sequence ID" value="BDZ46926.1"/>
    <property type="molecule type" value="Genomic_DNA"/>
</dbReference>
<dbReference type="Pfam" id="PF05154">
    <property type="entry name" value="TM2"/>
    <property type="match status" value="1"/>
</dbReference>
<dbReference type="PANTHER" id="PTHR21016:SF25">
    <property type="entry name" value="TM2 DOMAIN-CONTAINING PROTEIN DDB_G0277895-RELATED"/>
    <property type="match status" value="1"/>
</dbReference>
<dbReference type="RefSeq" id="WP_286276913.1">
    <property type="nucleotide sequence ID" value="NZ_AP027731.1"/>
</dbReference>
<keyword evidence="4 5" id="KW-0472">Membrane</keyword>
<dbReference type="PANTHER" id="PTHR21016">
    <property type="entry name" value="BETA-AMYLOID BINDING PROTEIN-RELATED"/>
    <property type="match status" value="1"/>
</dbReference>
<feature type="transmembrane region" description="Helical" evidence="5">
    <location>
        <begin position="62"/>
        <end position="82"/>
    </location>
</feature>
<evidence type="ECO:0000256" key="1">
    <source>
        <dbReference type="ARBA" id="ARBA00004141"/>
    </source>
</evidence>
<name>A0ABM8GF18_9MICO</name>
<feature type="transmembrane region" description="Helical" evidence="5">
    <location>
        <begin position="37"/>
        <end position="56"/>
    </location>
</feature>
<protein>
    <recommendedName>
        <fullName evidence="6">TM2 domain-containing protein</fullName>
    </recommendedName>
</protein>
<proteinExistence type="predicted"/>
<keyword evidence="8" id="KW-1185">Reference proteome</keyword>
<organism evidence="7 8">
    <name type="scientific">Naasia aerilata</name>
    <dbReference type="NCBI Taxonomy" id="1162966"/>
    <lineage>
        <taxon>Bacteria</taxon>
        <taxon>Bacillati</taxon>
        <taxon>Actinomycetota</taxon>
        <taxon>Actinomycetes</taxon>
        <taxon>Micrococcales</taxon>
        <taxon>Microbacteriaceae</taxon>
        <taxon>Naasia</taxon>
    </lineage>
</organism>
<evidence type="ECO:0000256" key="3">
    <source>
        <dbReference type="ARBA" id="ARBA00022989"/>
    </source>
</evidence>
<feature type="domain" description="TM2" evidence="6">
    <location>
        <begin position="32"/>
        <end position="81"/>
    </location>
</feature>
<evidence type="ECO:0000259" key="6">
    <source>
        <dbReference type="Pfam" id="PF05154"/>
    </source>
</evidence>
<evidence type="ECO:0000256" key="4">
    <source>
        <dbReference type="ARBA" id="ARBA00023136"/>
    </source>
</evidence>
<reference evidence="8" key="1">
    <citation type="journal article" date="2019" name="Int. J. Syst. Evol. Microbiol.">
        <title>The Global Catalogue of Microorganisms (GCM) 10K type strain sequencing project: providing services to taxonomists for standard genome sequencing and annotation.</title>
        <authorList>
            <consortium name="The Broad Institute Genomics Platform"/>
            <consortium name="The Broad Institute Genome Sequencing Center for Infectious Disease"/>
            <person name="Wu L."/>
            <person name="Ma J."/>
        </authorList>
    </citation>
    <scope>NUCLEOTIDE SEQUENCE [LARGE SCALE GENOMIC DNA]</scope>
    <source>
        <strain evidence="8">NBRC 108725</strain>
    </source>
</reference>
<dbReference type="InterPro" id="IPR007829">
    <property type="entry name" value="TM2"/>
</dbReference>
<dbReference type="InterPro" id="IPR050932">
    <property type="entry name" value="TM2D1-3-like"/>
</dbReference>
<keyword evidence="2 5" id="KW-0812">Transmembrane</keyword>
<evidence type="ECO:0000256" key="5">
    <source>
        <dbReference type="SAM" id="Phobius"/>
    </source>
</evidence>